<evidence type="ECO:0000313" key="2">
    <source>
        <dbReference type="EMBL" id="GGP82707.1"/>
    </source>
</evidence>
<proteinExistence type="predicted"/>
<sequence>MTGPQQEDGGVERGDAEESSGVPLTETEREVSQRPPSDSPDPDDQSSG</sequence>
<dbReference type="AlphaFoldDB" id="A0A918EI99"/>
<keyword evidence="3" id="KW-1185">Reference proteome</keyword>
<dbReference type="RefSeq" id="WP_189227255.1">
    <property type="nucleotide sequence ID" value="NZ_BMRG01000023.1"/>
</dbReference>
<name>A0A918EI99_9PSEU</name>
<evidence type="ECO:0000313" key="3">
    <source>
        <dbReference type="Proteomes" id="UP000639606"/>
    </source>
</evidence>
<organism evidence="2 3">
    <name type="scientific">Saccharothrix coeruleofusca</name>
    <dbReference type="NCBI Taxonomy" id="33919"/>
    <lineage>
        <taxon>Bacteria</taxon>
        <taxon>Bacillati</taxon>
        <taxon>Actinomycetota</taxon>
        <taxon>Actinomycetes</taxon>
        <taxon>Pseudonocardiales</taxon>
        <taxon>Pseudonocardiaceae</taxon>
        <taxon>Saccharothrix</taxon>
    </lineage>
</organism>
<accession>A0A918EI99</accession>
<comment type="caution">
    <text evidence="2">The sequence shown here is derived from an EMBL/GenBank/DDBJ whole genome shotgun (WGS) entry which is preliminary data.</text>
</comment>
<gene>
    <name evidence="2" type="ORF">GCM10010185_65930</name>
</gene>
<reference evidence="2" key="2">
    <citation type="submission" date="2020-09" db="EMBL/GenBank/DDBJ databases">
        <authorList>
            <person name="Sun Q."/>
            <person name="Ohkuma M."/>
        </authorList>
    </citation>
    <scope>NUCLEOTIDE SEQUENCE</scope>
    <source>
        <strain evidence="2">JCM 3313</strain>
    </source>
</reference>
<dbReference type="EMBL" id="BMRG01000023">
    <property type="protein sequence ID" value="GGP82707.1"/>
    <property type="molecule type" value="Genomic_DNA"/>
</dbReference>
<evidence type="ECO:0000256" key="1">
    <source>
        <dbReference type="SAM" id="MobiDB-lite"/>
    </source>
</evidence>
<feature type="region of interest" description="Disordered" evidence="1">
    <location>
        <begin position="1"/>
        <end position="48"/>
    </location>
</feature>
<reference evidence="2" key="1">
    <citation type="journal article" date="2014" name="Int. J. Syst. Evol. Microbiol.">
        <title>Complete genome sequence of Corynebacterium casei LMG S-19264T (=DSM 44701T), isolated from a smear-ripened cheese.</title>
        <authorList>
            <consortium name="US DOE Joint Genome Institute (JGI-PGF)"/>
            <person name="Walter F."/>
            <person name="Albersmeier A."/>
            <person name="Kalinowski J."/>
            <person name="Ruckert C."/>
        </authorList>
    </citation>
    <scope>NUCLEOTIDE SEQUENCE</scope>
    <source>
        <strain evidence="2">JCM 3313</strain>
    </source>
</reference>
<protein>
    <submittedName>
        <fullName evidence="2">Uncharacterized protein</fullName>
    </submittedName>
</protein>
<dbReference type="Proteomes" id="UP000639606">
    <property type="component" value="Unassembled WGS sequence"/>
</dbReference>